<organism evidence="1 2">
    <name type="scientific">Malus domestica</name>
    <name type="common">Apple</name>
    <name type="synonym">Pyrus malus</name>
    <dbReference type="NCBI Taxonomy" id="3750"/>
    <lineage>
        <taxon>Eukaryota</taxon>
        <taxon>Viridiplantae</taxon>
        <taxon>Streptophyta</taxon>
        <taxon>Embryophyta</taxon>
        <taxon>Tracheophyta</taxon>
        <taxon>Spermatophyta</taxon>
        <taxon>Magnoliopsida</taxon>
        <taxon>eudicotyledons</taxon>
        <taxon>Gunneridae</taxon>
        <taxon>Pentapetalae</taxon>
        <taxon>rosids</taxon>
        <taxon>fabids</taxon>
        <taxon>Rosales</taxon>
        <taxon>Rosaceae</taxon>
        <taxon>Amygdaloideae</taxon>
        <taxon>Maleae</taxon>
        <taxon>Malus</taxon>
    </lineage>
</organism>
<proteinExistence type="predicted"/>
<name>A0A498ICC2_MALDO</name>
<dbReference type="Proteomes" id="UP000290289">
    <property type="component" value="Chromosome 12"/>
</dbReference>
<keyword evidence="2" id="KW-1185">Reference proteome</keyword>
<protein>
    <submittedName>
        <fullName evidence="1">Uncharacterized protein</fullName>
    </submittedName>
</protein>
<sequence length="144" mass="15447">MAVREVEDELESDERIVGPGQGELLPQIVKHFGVILLLRLLLLLLPVIAGSLCDVEKQIEAGIAVRLKNLVILVIFLLQNLHVHVDSSSRRNQIGSSHCSSSSSCPHLVGVVRTRRFRAALVGTAAVVKHPCSGGGRSSGGFLI</sequence>
<comment type="caution">
    <text evidence="1">The sequence shown here is derived from an EMBL/GenBank/DDBJ whole genome shotgun (WGS) entry which is preliminary data.</text>
</comment>
<evidence type="ECO:0000313" key="2">
    <source>
        <dbReference type="Proteomes" id="UP000290289"/>
    </source>
</evidence>
<accession>A0A498ICC2</accession>
<dbReference type="EMBL" id="RDQH01000338">
    <property type="protein sequence ID" value="RXH81116.1"/>
    <property type="molecule type" value="Genomic_DNA"/>
</dbReference>
<gene>
    <name evidence="1" type="ORF">DVH24_005030</name>
</gene>
<reference evidence="1 2" key="1">
    <citation type="submission" date="2018-10" db="EMBL/GenBank/DDBJ databases">
        <title>A high-quality apple genome assembly.</title>
        <authorList>
            <person name="Hu J."/>
        </authorList>
    </citation>
    <scope>NUCLEOTIDE SEQUENCE [LARGE SCALE GENOMIC DNA]</scope>
    <source>
        <strain evidence="2">cv. HFTH1</strain>
        <tissue evidence="1">Young leaf</tissue>
    </source>
</reference>
<evidence type="ECO:0000313" key="1">
    <source>
        <dbReference type="EMBL" id="RXH81116.1"/>
    </source>
</evidence>
<dbReference type="AlphaFoldDB" id="A0A498ICC2"/>